<dbReference type="Pfam" id="PF01032">
    <property type="entry name" value="FecCD"/>
    <property type="match status" value="1"/>
</dbReference>
<evidence type="ECO:0000256" key="2">
    <source>
        <dbReference type="ARBA" id="ARBA00007935"/>
    </source>
</evidence>
<evidence type="ECO:0000256" key="5">
    <source>
        <dbReference type="ARBA" id="ARBA00022692"/>
    </source>
</evidence>
<dbReference type="InterPro" id="IPR000522">
    <property type="entry name" value="ABC_transptr_permease_BtuC"/>
</dbReference>
<dbReference type="GO" id="GO:0033214">
    <property type="term" value="P:siderophore-iron import into cell"/>
    <property type="evidence" value="ECO:0007669"/>
    <property type="project" value="TreeGrafter"/>
</dbReference>
<dbReference type="SUPFAM" id="SSF81345">
    <property type="entry name" value="ABC transporter involved in vitamin B12 uptake, BtuC"/>
    <property type="match status" value="1"/>
</dbReference>
<dbReference type="PANTHER" id="PTHR30472">
    <property type="entry name" value="FERRIC ENTEROBACTIN TRANSPORT SYSTEM PERMEASE PROTEIN"/>
    <property type="match status" value="1"/>
</dbReference>
<dbReference type="PANTHER" id="PTHR30472:SF1">
    <property type="entry name" value="FE(3+) DICITRATE TRANSPORT SYSTEM PERMEASE PROTEIN FECC-RELATED"/>
    <property type="match status" value="1"/>
</dbReference>
<dbReference type="AlphaFoldDB" id="A0AB72VEG8"/>
<organism evidence="9">
    <name type="scientific">Corynebacterium glutamicum (strain R)</name>
    <dbReference type="NCBI Taxonomy" id="340322"/>
    <lineage>
        <taxon>Bacteria</taxon>
        <taxon>Bacillati</taxon>
        <taxon>Actinomycetota</taxon>
        <taxon>Actinomycetes</taxon>
        <taxon>Mycobacteriales</taxon>
        <taxon>Corynebacteriaceae</taxon>
        <taxon>Corynebacterium</taxon>
    </lineage>
</organism>
<dbReference type="EMBL" id="AP009044">
    <property type="protein sequence ID" value="BAF55748.1"/>
    <property type="molecule type" value="Genomic_DNA"/>
</dbReference>
<proteinExistence type="inferred from homology"/>
<feature type="transmembrane region" description="Helical" evidence="8">
    <location>
        <begin position="141"/>
        <end position="161"/>
    </location>
</feature>
<dbReference type="KEGG" id="cgt:cgR_2731"/>
<feature type="transmembrane region" description="Helical" evidence="8">
    <location>
        <begin position="298"/>
        <end position="318"/>
    </location>
</feature>
<keyword evidence="6 8" id="KW-1133">Transmembrane helix</keyword>
<dbReference type="InterPro" id="IPR037294">
    <property type="entry name" value="ABC_BtuC-like"/>
</dbReference>
<dbReference type="Proteomes" id="UP000006698">
    <property type="component" value="Chromosome"/>
</dbReference>
<feature type="transmembrane region" description="Helical" evidence="8">
    <location>
        <begin position="54"/>
        <end position="71"/>
    </location>
</feature>
<evidence type="ECO:0000256" key="6">
    <source>
        <dbReference type="ARBA" id="ARBA00022989"/>
    </source>
</evidence>
<evidence type="ECO:0000256" key="4">
    <source>
        <dbReference type="ARBA" id="ARBA00022475"/>
    </source>
</evidence>
<gene>
    <name evidence="9" type="ordered locus">cgR_2731</name>
</gene>
<dbReference type="GO" id="GO:0005886">
    <property type="term" value="C:plasma membrane"/>
    <property type="evidence" value="ECO:0007669"/>
    <property type="project" value="UniProtKB-SubCell"/>
</dbReference>
<feature type="transmembrane region" description="Helical" evidence="8">
    <location>
        <begin position="272"/>
        <end position="291"/>
    </location>
</feature>
<sequence>MLIVLAVAILPLMALSLFIGSRIIAPSVVVEGLTHFDPTNNDHLVLRELRIPRTIIAVVAGAALGLAGTLMQSLTRNALAEPGTLGVNAGAAAGVVIGLTFFSTSSINIYIWFAFIGAGIASVLVHRLGRSGETGVNPVRLVLAGAGLSIMVSSITTMLVLSSTDKVFTALRAWATGSLDGRGWESLPAVALSLLACVILCAYLAGSLNSVTLGQDLATSLGVNIRRTWLLTNVGILILAGGATAAVGPIGFVGLAAPHIARTLAGPDHKWLLPYSAVIAGLVLLSADIIGRVIIFPAEIGAGIMTAFIGAPFFIWLVRRGKVSGL</sequence>
<dbReference type="GO" id="GO:0022857">
    <property type="term" value="F:transmembrane transporter activity"/>
    <property type="evidence" value="ECO:0007669"/>
    <property type="project" value="InterPro"/>
</dbReference>
<keyword evidence="7 8" id="KW-0472">Membrane</keyword>
<keyword evidence="5 8" id="KW-0812">Transmembrane</keyword>
<dbReference type="Gene3D" id="1.10.3470.10">
    <property type="entry name" value="ABC transporter involved in vitamin B12 uptake, BtuC"/>
    <property type="match status" value="1"/>
</dbReference>
<accession>A0AB72VEG8</accession>
<feature type="transmembrane region" description="Helical" evidence="8">
    <location>
        <begin position="229"/>
        <end position="252"/>
    </location>
</feature>
<keyword evidence="3" id="KW-0813">Transport</keyword>
<dbReference type="FunFam" id="1.10.3470.10:FF:000001">
    <property type="entry name" value="Vitamin B12 ABC transporter permease BtuC"/>
    <property type="match status" value="1"/>
</dbReference>
<evidence type="ECO:0000256" key="7">
    <source>
        <dbReference type="ARBA" id="ARBA00023136"/>
    </source>
</evidence>
<evidence type="ECO:0000313" key="9">
    <source>
        <dbReference type="EMBL" id="BAF55748.1"/>
    </source>
</evidence>
<reference evidence="9" key="1">
    <citation type="journal article" date="2007" name="Microbiology">
        <title>Comparative analysis of the Corynebacterium glutamicum group and complete genome sequence of strain R.</title>
        <authorList>
            <person name="Yukawa H."/>
            <person name="Omumasaba C.A."/>
            <person name="Nonaka H."/>
            <person name="Kos P."/>
            <person name="Okai N."/>
            <person name="Suzuki N."/>
            <person name="Suda M."/>
            <person name="Tsuge Y."/>
            <person name="Watanabe J."/>
            <person name="Ikeda Y."/>
            <person name="Vertes A.A."/>
            <person name="Inui M."/>
        </authorList>
    </citation>
    <scope>NUCLEOTIDE SEQUENCE</scope>
    <source>
        <strain evidence="9">R</strain>
    </source>
</reference>
<keyword evidence="4" id="KW-1003">Cell membrane</keyword>
<dbReference type="CDD" id="cd06550">
    <property type="entry name" value="TM_ABC_iron-siderophores_like"/>
    <property type="match status" value="1"/>
</dbReference>
<feature type="transmembrane region" description="Helical" evidence="8">
    <location>
        <begin position="187"/>
        <end position="208"/>
    </location>
</feature>
<comment type="subcellular location">
    <subcellularLocation>
        <location evidence="1">Cell membrane</location>
        <topology evidence="1">Multi-pass membrane protein</topology>
    </subcellularLocation>
</comment>
<name>A0AB72VEG8_CORGB</name>
<feature type="transmembrane region" description="Helical" evidence="8">
    <location>
        <begin position="109"/>
        <end position="129"/>
    </location>
</feature>
<protein>
    <recommendedName>
        <fullName evidence="10">ABC transporter permease</fullName>
    </recommendedName>
</protein>
<feature type="transmembrane region" description="Helical" evidence="8">
    <location>
        <begin position="83"/>
        <end position="103"/>
    </location>
</feature>
<evidence type="ECO:0008006" key="10">
    <source>
        <dbReference type="Google" id="ProtNLM"/>
    </source>
</evidence>
<evidence type="ECO:0000256" key="8">
    <source>
        <dbReference type="SAM" id="Phobius"/>
    </source>
</evidence>
<comment type="similarity">
    <text evidence="2">Belongs to the binding-protein-dependent transport system permease family. FecCD subfamily.</text>
</comment>
<evidence type="ECO:0000256" key="1">
    <source>
        <dbReference type="ARBA" id="ARBA00004651"/>
    </source>
</evidence>
<evidence type="ECO:0000256" key="3">
    <source>
        <dbReference type="ARBA" id="ARBA00022448"/>
    </source>
</evidence>